<keyword evidence="6" id="KW-1185">Reference proteome</keyword>
<evidence type="ECO:0000313" key="6">
    <source>
        <dbReference type="Proteomes" id="UP000321085"/>
    </source>
</evidence>
<accession>A0A512BLQ0</accession>
<dbReference type="SUPFAM" id="SSF100950">
    <property type="entry name" value="NagB/RpiA/CoA transferase-like"/>
    <property type="match status" value="2"/>
</dbReference>
<dbReference type="EMBL" id="BJYU01000003">
    <property type="protein sequence ID" value="GEO12873.1"/>
    <property type="molecule type" value="Genomic_DNA"/>
</dbReference>
<dbReference type="PANTHER" id="PTHR43293:SF1">
    <property type="entry name" value="ACETATE COA-TRANSFERASE YDIF"/>
    <property type="match status" value="1"/>
</dbReference>
<dbReference type="AlphaFoldDB" id="A0A512BLQ0"/>
<dbReference type="SMART" id="SM00882">
    <property type="entry name" value="CoA_trans"/>
    <property type="match status" value="1"/>
</dbReference>
<protein>
    <recommendedName>
        <fullName evidence="3">Acetate CoA-transferase YdiF</fullName>
        <ecNumber evidence="3">2.8.3.8</ecNumber>
    </recommendedName>
</protein>
<dbReference type="InterPro" id="IPR004165">
    <property type="entry name" value="CoA_trans_fam_I"/>
</dbReference>
<feature type="active site" description="5-glutamyl coenzyme A thioester intermediate" evidence="4">
    <location>
        <position position="330"/>
    </location>
</feature>
<comment type="similarity">
    <text evidence="1 3">Belongs to the 3-oxoacid CoA-transferase family.</text>
</comment>
<dbReference type="PANTHER" id="PTHR43293">
    <property type="entry name" value="ACETATE COA-TRANSFERASE YDIF"/>
    <property type="match status" value="1"/>
</dbReference>
<dbReference type="Gene3D" id="3.40.1080.10">
    <property type="entry name" value="Glutaconate Coenzyme A-transferase"/>
    <property type="match status" value="2"/>
</dbReference>
<reference evidence="5 6" key="1">
    <citation type="submission" date="2019-07" db="EMBL/GenBank/DDBJ databases">
        <title>Whole genome shotgun sequence of Microvirga aerophila NBRC 106136.</title>
        <authorList>
            <person name="Hosoyama A."/>
            <person name="Uohara A."/>
            <person name="Ohji S."/>
            <person name="Ichikawa N."/>
        </authorList>
    </citation>
    <scope>NUCLEOTIDE SEQUENCE [LARGE SCALE GENOMIC DNA]</scope>
    <source>
        <strain evidence="5 6">NBRC 106136</strain>
    </source>
</reference>
<dbReference type="InterPro" id="IPR037171">
    <property type="entry name" value="NagB/RpiA_transferase-like"/>
</dbReference>
<dbReference type="PROSITE" id="PS51257">
    <property type="entry name" value="PROKAR_LIPOPROTEIN"/>
    <property type="match status" value="1"/>
</dbReference>
<comment type="caution">
    <text evidence="5">The sequence shown here is derived from an EMBL/GenBank/DDBJ whole genome shotgun (WGS) entry which is preliminary data.</text>
</comment>
<sequence>MSFPRILPAADAAALIPDGATVTVSSASGLGCPDAVLAAIGKRFDETGHPRTLTTVHPIAAGDMSGIKGVDHLAKPGLLARIIAGSYPSGPSSAEPPAIWKMVTNNEIPAYNIPSGILFDMHREAAAKRPGVLTKVGKDTFVDPSREGCAMNEQAAAAPIVQSMKFDGDDWLYFKSIVPDVAIIRATTADERGNLSYEHEGAYLGPIEQALSVRNNGGLVIAQVKRLAKSGTLRPHDVLVPGILVDVIVVAPDQMQTTQTVYDPAISGEVFRPIESFTIPEFDISKVIARRVARELNYGDAVNIGFGISANVPRILIEEGCHGDVTWMVEQGAVGGIPLLDFKFGCSSNAEAIMPSPYNFTYFQGGGFDLSLLSFLQIDRNGSVNVSKLSARPHVTAGAGGFVDISSHAKRIVFSGFYTAGGKFEIVNGTLKILKEGKVDKLVEAVEHVSFSGKRAIEQGQDVTYVTERCVLKLTPEGIVVAEIAPGIDLERDVLAHAAFPLLVPSAPKLMDAALFQPEPLGLQIPRSEAGSTPKRRAA</sequence>
<name>A0A512BLQ0_9HYPH</name>
<evidence type="ECO:0000256" key="2">
    <source>
        <dbReference type="ARBA" id="ARBA00022679"/>
    </source>
</evidence>
<evidence type="ECO:0000256" key="3">
    <source>
        <dbReference type="PIRNR" id="PIRNR000858"/>
    </source>
</evidence>
<keyword evidence="2 3" id="KW-0808">Transferase</keyword>
<gene>
    <name evidence="5" type="ORF">MAE02_05690</name>
</gene>
<dbReference type="EC" id="2.8.3.8" evidence="3"/>
<dbReference type="InterPro" id="IPR014388">
    <property type="entry name" value="3-oxoacid_CoA-transferase"/>
</dbReference>
<dbReference type="GO" id="GO:0046952">
    <property type="term" value="P:ketone body catabolic process"/>
    <property type="evidence" value="ECO:0007669"/>
    <property type="project" value="InterPro"/>
</dbReference>
<dbReference type="GO" id="GO:0008775">
    <property type="term" value="F:acetate CoA-transferase activity"/>
    <property type="evidence" value="ECO:0007669"/>
    <property type="project" value="UniProtKB-EC"/>
</dbReference>
<dbReference type="RefSeq" id="WP_114184083.1">
    <property type="nucleotide sequence ID" value="NZ_BJYU01000003.1"/>
</dbReference>
<evidence type="ECO:0000256" key="1">
    <source>
        <dbReference type="ARBA" id="ARBA00007154"/>
    </source>
</evidence>
<dbReference type="PIRSF" id="PIRSF000858">
    <property type="entry name" value="SCOT-t"/>
    <property type="match status" value="1"/>
</dbReference>
<organism evidence="5 6">
    <name type="scientific">Microvirga aerophila</name>
    <dbReference type="NCBI Taxonomy" id="670291"/>
    <lineage>
        <taxon>Bacteria</taxon>
        <taxon>Pseudomonadati</taxon>
        <taxon>Pseudomonadota</taxon>
        <taxon>Alphaproteobacteria</taxon>
        <taxon>Hyphomicrobiales</taxon>
        <taxon>Methylobacteriaceae</taxon>
        <taxon>Microvirga</taxon>
    </lineage>
</organism>
<dbReference type="Pfam" id="PF01144">
    <property type="entry name" value="CoA_trans"/>
    <property type="match status" value="1"/>
</dbReference>
<evidence type="ECO:0000256" key="4">
    <source>
        <dbReference type="PIRSR" id="PIRSR000858-1"/>
    </source>
</evidence>
<comment type="catalytic activity">
    <reaction evidence="3">
        <text>an acyl-CoA + acetate = a carboxylate + acetyl-CoA</text>
        <dbReference type="Rhea" id="RHEA:13381"/>
        <dbReference type="ChEBI" id="CHEBI:29067"/>
        <dbReference type="ChEBI" id="CHEBI:30089"/>
        <dbReference type="ChEBI" id="CHEBI:57288"/>
        <dbReference type="ChEBI" id="CHEBI:58342"/>
        <dbReference type="EC" id="2.8.3.8"/>
    </reaction>
</comment>
<dbReference type="OrthoDB" id="9805230at2"/>
<evidence type="ECO:0000313" key="5">
    <source>
        <dbReference type="EMBL" id="GEO12873.1"/>
    </source>
</evidence>
<dbReference type="Proteomes" id="UP000321085">
    <property type="component" value="Unassembled WGS sequence"/>
</dbReference>
<proteinExistence type="inferred from homology"/>
<comment type="function">
    <text evidence="3">CoA transferase having broad substrate specificity for short-chain acyl-CoA thioesters with the activity decreasing when the length of the carboxylic acid chain exceeds four carbons.</text>
</comment>